<proteinExistence type="predicted"/>
<organism evidence="1">
    <name type="scientific">Siphoviridae sp. ctkJH11</name>
    <dbReference type="NCBI Taxonomy" id="2825641"/>
    <lineage>
        <taxon>Viruses</taxon>
        <taxon>Duplodnaviria</taxon>
        <taxon>Heunggongvirae</taxon>
        <taxon>Uroviricota</taxon>
        <taxon>Caudoviricetes</taxon>
    </lineage>
</organism>
<accession>A0A8S5PS26</accession>
<sequence>MKIKKMFKANNLQNRYVVQKCTGEYASFLVSPFRQVEEKELKPMPYFRAAGDNAEEAEDYLYKLYGFEKEE</sequence>
<evidence type="ECO:0000313" key="1">
    <source>
        <dbReference type="EMBL" id="DAE09265.1"/>
    </source>
</evidence>
<reference evidence="1" key="1">
    <citation type="journal article" date="2021" name="Proc. Natl. Acad. Sci. U.S.A.">
        <title>A Catalog of Tens of Thousands of Viruses from Human Metagenomes Reveals Hidden Associations with Chronic Diseases.</title>
        <authorList>
            <person name="Tisza M.J."/>
            <person name="Buck C.B."/>
        </authorList>
    </citation>
    <scope>NUCLEOTIDE SEQUENCE</scope>
    <source>
        <strain evidence="1">CtkJH11</strain>
    </source>
</reference>
<dbReference type="EMBL" id="BK015484">
    <property type="protein sequence ID" value="DAE09265.1"/>
    <property type="molecule type" value="Genomic_DNA"/>
</dbReference>
<name>A0A8S5PS26_9CAUD</name>
<protein>
    <submittedName>
        <fullName evidence="1">Uncharacterized protein</fullName>
    </submittedName>
</protein>